<dbReference type="InterPro" id="IPR000675">
    <property type="entry name" value="Cutinase/axe"/>
</dbReference>
<sequence>MALPLTEDLADRQTITCSPIHLLVARGTTEPPGNGLMRSLAQLIISDQGPGKADQEAIDYPATGLGNYNAYMDSVAQGSQAVTQQVTSYAKNCPNSRIVLLGYSQGAQIIGDALCGTVTKSASIDRSIGSHVHTIVLYGDPSFRVGEPYDKGTSTSNGIFSQLRTAGSCLSYAPLMSSYCDVNDSFCASGKSNIVHTGYFAKYNNNAAEFVISTIG</sequence>
<dbReference type="Gene3D" id="3.40.50.1820">
    <property type="entry name" value="alpha/beta hydrolase"/>
    <property type="match status" value="1"/>
</dbReference>
<dbReference type="GO" id="GO:0052689">
    <property type="term" value="F:carboxylic ester hydrolase activity"/>
    <property type="evidence" value="ECO:0007669"/>
    <property type="project" value="UniProtKB-ARBA"/>
</dbReference>
<reference evidence="3 4" key="1">
    <citation type="submission" date="2019-04" db="EMBL/GenBank/DDBJ databases">
        <title>Aspergillus burnettii sp. nov., novel species from soil in southeast Queensland.</title>
        <authorList>
            <person name="Gilchrist C.L.M."/>
            <person name="Pitt J.I."/>
            <person name="Lange L."/>
            <person name="Lacey H.J."/>
            <person name="Vuong D."/>
            <person name="Midgley D.J."/>
            <person name="Greenfield P."/>
            <person name="Bradbury M."/>
            <person name="Lacey E."/>
            <person name="Busk P.K."/>
            <person name="Pilgaard B."/>
            <person name="Chooi Y.H."/>
            <person name="Piggott A.M."/>
        </authorList>
    </citation>
    <scope>NUCLEOTIDE SEQUENCE [LARGE SCALE GENOMIC DNA]</scope>
    <source>
        <strain evidence="3 4">FRR 5400</strain>
    </source>
</reference>
<evidence type="ECO:0008006" key="5">
    <source>
        <dbReference type="Google" id="ProtNLM"/>
    </source>
</evidence>
<dbReference type="Proteomes" id="UP000541154">
    <property type="component" value="Unassembled WGS sequence"/>
</dbReference>
<dbReference type="InterPro" id="IPR029058">
    <property type="entry name" value="AB_hydrolase_fold"/>
</dbReference>
<dbReference type="SUPFAM" id="SSF53474">
    <property type="entry name" value="alpha/beta-Hydrolases"/>
    <property type="match status" value="1"/>
</dbReference>
<dbReference type="EMBL" id="SPNV01000380">
    <property type="protein sequence ID" value="KAF5855809.1"/>
    <property type="molecule type" value="Genomic_DNA"/>
</dbReference>
<dbReference type="PANTHER" id="PTHR33630">
    <property type="entry name" value="CUTINASE RV1984C-RELATED-RELATED"/>
    <property type="match status" value="1"/>
</dbReference>
<dbReference type="PANTHER" id="PTHR33630:SF9">
    <property type="entry name" value="CUTINASE 4"/>
    <property type="match status" value="1"/>
</dbReference>
<evidence type="ECO:0000256" key="1">
    <source>
        <dbReference type="ARBA" id="ARBA00022801"/>
    </source>
</evidence>
<evidence type="ECO:0000256" key="2">
    <source>
        <dbReference type="ARBA" id="ARBA00023157"/>
    </source>
</evidence>
<dbReference type="Pfam" id="PF01083">
    <property type="entry name" value="Cutinase"/>
    <property type="match status" value="1"/>
</dbReference>
<dbReference type="SMART" id="SM01110">
    <property type="entry name" value="Cutinase"/>
    <property type="match status" value="1"/>
</dbReference>
<keyword evidence="1" id="KW-0378">Hydrolase</keyword>
<evidence type="ECO:0000313" key="4">
    <source>
        <dbReference type="Proteomes" id="UP000541154"/>
    </source>
</evidence>
<name>A0A8H6E1F9_PETAA</name>
<dbReference type="AlphaFoldDB" id="A0A8H6E1F9"/>
<organism evidence="3 4">
    <name type="scientific">Petromyces alliaceus</name>
    <name type="common">Aspergillus alliaceus</name>
    <dbReference type="NCBI Taxonomy" id="209559"/>
    <lineage>
        <taxon>Eukaryota</taxon>
        <taxon>Fungi</taxon>
        <taxon>Dikarya</taxon>
        <taxon>Ascomycota</taxon>
        <taxon>Pezizomycotina</taxon>
        <taxon>Eurotiomycetes</taxon>
        <taxon>Eurotiomycetidae</taxon>
        <taxon>Eurotiales</taxon>
        <taxon>Aspergillaceae</taxon>
        <taxon>Aspergillus</taxon>
        <taxon>Aspergillus subgen. Circumdati</taxon>
    </lineage>
</organism>
<evidence type="ECO:0000313" key="3">
    <source>
        <dbReference type="EMBL" id="KAF5855809.1"/>
    </source>
</evidence>
<gene>
    <name evidence="3" type="ORF">ETB97_008413</name>
</gene>
<keyword evidence="2" id="KW-1015">Disulfide bond</keyword>
<comment type="caution">
    <text evidence="3">The sequence shown here is derived from an EMBL/GenBank/DDBJ whole genome shotgun (WGS) entry which is preliminary data.</text>
</comment>
<accession>A0A8H6E1F9</accession>
<keyword evidence="4" id="KW-1185">Reference proteome</keyword>
<protein>
    <recommendedName>
        <fullName evidence="5">Cutinase</fullName>
    </recommendedName>
</protein>
<proteinExistence type="predicted"/>